<proteinExistence type="predicted"/>
<dbReference type="GeneID" id="90001075"/>
<keyword evidence="2" id="KW-1185">Reference proteome</keyword>
<organism evidence="1 2">
    <name type="scientific">Knufia obscura</name>
    <dbReference type="NCBI Taxonomy" id="1635080"/>
    <lineage>
        <taxon>Eukaryota</taxon>
        <taxon>Fungi</taxon>
        <taxon>Dikarya</taxon>
        <taxon>Ascomycota</taxon>
        <taxon>Pezizomycotina</taxon>
        <taxon>Eurotiomycetes</taxon>
        <taxon>Chaetothyriomycetidae</taxon>
        <taxon>Chaetothyriales</taxon>
        <taxon>Trichomeriaceae</taxon>
        <taxon>Knufia</taxon>
    </lineage>
</organism>
<reference evidence="1 2" key="1">
    <citation type="journal article" date="2023" name="Res Sq">
        <title>Genomic and morphological characterization of Knufia obscura isolated from the Mars 2020 spacecraft assembly facility.</title>
        <authorList>
            <person name="Chander A.M."/>
            <person name="Teixeira M.M."/>
            <person name="Singh N.K."/>
            <person name="Williams M.P."/>
            <person name="Parker C.W."/>
            <person name="Leo P."/>
            <person name="Stajich J.E."/>
            <person name="Torok T."/>
            <person name="Tighe S."/>
            <person name="Mason C.E."/>
            <person name="Venkateswaran K."/>
        </authorList>
    </citation>
    <scope>NUCLEOTIDE SEQUENCE [LARGE SCALE GENOMIC DNA]</scope>
    <source>
        <strain evidence="1 2">CCFEE 5817</strain>
    </source>
</reference>
<dbReference type="Proteomes" id="UP001334248">
    <property type="component" value="Unassembled WGS sequence"/>
</dbReference>
<evidence type="ECO:0000313" key="1">
    <source>
        <dbReference type="EMBL" id="KAK5940206.1"/>
    </source>
</evidence>
<gene>
    <name evidence="1" type="ORF">PMZ80_007626</name>
</gene>
<protein>
    <recommendedName>
        <fullName evidence="3">Thioredoxin domain-containing protein</fullName>
    </recommendedName>
</protein>
<comment type="caution">
    <text evidence="1">The sequence shown here is derived from an EMBL/GenBank/DDBJ whole genome shotgun (WGS) entry which is preliminary data.</text>
</comment>
<dbReference type="EMBL" id="JAVHJV010000009">
    <property type="protein sequence ID" value="KAK5940206.1"/>
    <property type="molecule type" value="Genomic_DNA"/>
</dbReference>
<dbReference type="RefSeq" id="XP_064728296.1">
    <property type="nucleotide sequence ID" value="XM_064876032.1"/>
</dbReference>
<accession>A0ABR0RHX0</accession>
<sequence length="122" mass="13606">MGDARPRSEGLEHIVDEESHNAVVNKKNQAANIPLVIVVTSSTPASKSLLPSVIELLRKDKFQQAGVRWYEMQLTAKTTPMIKFGPQNCPIVVLMRGMYCETLLGIRGAEEVEKKVREMVGR</sequence>
<evidence type="ECO:0000313" key="2">
    <source>
        <dbReference type="Proteomes" id="UP001334248"/>
    </source>
</evidence>
<evidence type="ECO:0008006" key="3">
    <source>
        <dbReference type="Google" id="ProtNLM"/>
    </source>
</evidence>
<name>A0ABR0RHX0_9EURO</name>